<protein>
    <recommendedName>
        <fullName evidence="4">Peptidase C-terminal archaeal/bacterial domain-containing protein</fullName>
    </recommendedName>
</protein>
<feature type="compositionally biased region" description="Polar residues" evidence="1">
    <location>
        <begin position="161"/>
        <end position="172"/>
    </location>
</feature>
<dbReference type="AlphaFoldDB" id="A0A918RIQ7"/>
<dbReference type="RefSeq" id="WP_189398585.1">
    <property type="nucleotide sequence ID" value="NZ_BMXA01000001.1"/>
</dbReference>
<evidence type="ECO:0008006" key="4">
    <source>
        <dbReference type="Google" id="ProtNLM"/>
    </source>
</evidence>
<gene>
    <name evidence="2" type="ORF">GCM10008090_06780</name>
</gene>
<evidence type="ECO:0000313" key="3">
    <source>
        <dbReference type="Proteomes" id="UP000614811"/>
    </source>
</evidence>
<comment type="caution">
    <text evidence="2">The sequence shown here is derived from an EMBL/GenBank/DDBJ whole genome shotgun (WGS) entry which is preliminary data.</text>
</comment>
<dbReference type="EMBL" id="BMXA01000001">
    <property type="protein sequence ID" value="GHA00562.1"/>
    <property type="molecule type" value="Genomic_DNA"/>
</dbReference>
<sequence>MQIRFLTLVVLMLLCFGGVVHGQTKVVVVPLMESDQRNSFIGVSGAWNCAITETCQDVYEFTIDKPANAMLDLRSIGGSSVVLTAIFAPGQSLSGTNLLTGSTADRECTGQNVPYQLIHLTLPTAGRYKLAIGRDWGSSSGLTGTYQLRFYTSVPHTYHGQTVSDSKSQASGTACPPLIIPSV</sequence>
<proteinExistence type="predicted"/>
<keyword evidence="3" id="KW-1185">Reference proteome</keyword>
<evidence type="ECO:0000256" key="1">
    <source>
        <dbReference type="SAM" id="MobiDB-lite"/>
    </source>
</evidence>
<dbReference type="Proteomes" id="UP000614811">
    <property type="component" value="Unassembled WGS sequence"/>
</dbReference>
<feature type="region of interest" description="Disordered" evidence="1">
    <location>
        <begin position="161"/>
        <end position="183"/>
    </location>
</feature>
<accession>A0A918RIQ7</accession>
<organism evidence="2 3">
    <name type="scientific">Arenicella chitinivorans</name>
    <dbReference type="NCBI Taxonomy" id="1329800"/>
    <lineage>
        <taxon>Bacteria</taxon>
        <taxon>Pseudomonadati</taxon>
        <taxon>Pseudomonadota</taxon>
        <taxon>Gammaproteobacteria</taxon>
        <taxon>Arenicellales</taxon>
        <taxon>Arenicellaceae</taxon>
        <taxon>Arenicella</taxon>
    </lineage>
</organism>
<name>A0A918RIQ7_9GAMM</name>
<reference evidence="2" key="1">
    <citation type="journal article" date="2014" name="Int. J. Syst. Evol. Microbiol.">
        <title>Complete genome sequence of Corynebacterium casei LMG S-19264T (=DSM 44701T), isolated from a smear-ripened cheese.</title>
        <authorList>
            <consortium name="US DOE Joint Genome Institute (JGI-PGF)"/>
            <person name="Walter F."/>
            <person name="Albersmeier A."/>
            <person name="Kalinowski J."/>
            <person name="Ruckert C."/>
        </authorList>
    </citation>
    <scope>NUCLEOTIDE SEQUENCE</scope>
    <source>
        <strain evidence="2">KCTC 12711</strain>
    </source>
</reference>
<evidence type="ECO:0000313" key="2">
    <source>
        <dbReference type="EMBL" id="GHA00562.1"/>
    </source>
</evidence>
<reference evidence="2" key="2">
    <citation type="submission" date="2020-09" db="EMBL/GenBank/DDBJ databases">
        <authorList>
            <person name="Sun Q."/>
            <person name="Kim S."/>
        </authorList>
    </citation>
    <scope>NUCLEOTIDE SEQUENCE</scope>
    <source>
        <strain evidence="2">KCTC 12711</strain>
    </source>
</reference>